<protein>
    <recommendedName>
        <fullName evidence="8 9">Dephospho-CoA kinase</fullName>
        <ecNumber evidence="8 9">2.7.1.24</ecNumber>
    </recommendedName>
    <alternativeName>
        <fullName evidence="8">Dephosphocoenzyme A kinase</fullName>
    </alternativeName>
</protein>
<dbReference type="InterPro" id="IPR001977">
    <property type="entry name" value="Depp_CoAkinase"/>
</dbReference>
<comment type="catalytic activity">
    <reaction evidence="8">
        <text>3'-dephospho-CoA + ATP = ADP + CoA + H(+)</text>
        <dbReference type="Rhea" id="RHEA:18245"/>
        <dbReference type="ChEBI" id="CHEBI:15378"/>
        <dbReference type="ChEBI" id="CHEBI:30616"/>
        <dbReference type="ChEBI" id="CHEBI:57287"/>
        <dbReference type="ChEBI" id="CHEBI:57328"/>
        <dbReference type="ChEBI" id="CHEBI:456216"/>
        <dbReference type="EC" id="2.7.1.24"/>
    </reaction>
</comment>
<gene>
    <name evidence="8" type="primary">coaE</name>
    <name evidence="10" type="ORF">FRX94_11825</name>
</gene>
<comment type="caution">
    <text evidence="10">The sequence shown here is derived from an EMBL/GenBank/DDBJ whole genome shotgun (WGS) entry which is preliminary data.</text>
</comment>
<evidence type="ECO:0000256" key="9">
    <source>
        <dbReference type="NCBIfam" id="TIGR00152"/>
    </source>
</evidence>
<dbReference type="NCBIfam" id="TIGR00152">
    <property type="entry name" value="dephospho-CoA kinase"/>
    <property type="match status" value="1"/>
</dbReference>
<dbReference type="OrthoDB" id="9812943at2"/>
<evidence type="ECO:0000256" key="5">
    <source>
        <dbReference type="ARBA" id="ARBA00022777"/>
    </source>
</evidence>
<dbReference type="EMBL" id="VOHM01000035">
    <property type="protein sequence ID" value="TWT18470.1"/>
    <property type="molecule type" value="Genomic_DNA"/>
</dbReference>
<dbReference type="PANTHER" id="PTHR10695:SF46">
    <property type="entry name" value="BIFUNCTIONAL COENZYME A SYNTHASE-RELATED"/>
    <property type="match status" value="1"/>
</dbReference>
<evidence type="ECO:0000313" key="11">
    <source>
        <dbReference type="Proteomes" id="UP000320791"/>
    </source>
</evidence>
<dbReference type="AlphaFoldDB" id="A0A5C5TZ66"/>
<dbReference type="EC" id="2.7.1.24" evidence="8 9"/>
<dbReference type="PROSITE" id="PS51219">
    <property type="entry name" value="DPCK"/>
    <property type="match status" value="1"/>
</dbReference>
<keyword evidence="5 8" id="KW-0418">Kinase</keyword>
<dbReference type="RefSeq" id="WP_146325558.1">
    <property type="nucleotide sequence ID" value="NZ_BAABLR010000018.1"/>
</dbReference>
<name>A0A5C5TZ66_9CORY</name>
<keyword evidence="6 8" id="KW-0067">ATP-binding</keyword>
<dbReference type="FunFam" id="3.40.50.300:FF:000991">
    <property type="entry name" value="Dephospho-CoA kinase"/>
    <property type="match status" value="1"/>
</dbReference>
<evidence type="ECO:0000313" key="10">
    <source>
        <dbReference type="EMBL" id="TWT18470.1"/>
    </source>
</evidence>
<sequence length="198" mass="21295">MKKIGLTGGIGSGKSTVASLLARAGFCIIDADQIARDIVEPGQPALEELVNAFGPGIVLADGHLNRAELARLAFSSPESTALLNAITHPKIAAETARRFADAVAEGHEEVVYDMPLLVDNGLHREMDTVVVVHADPEIRIARLVRYRGLDEADARRRLAQQISDAERNAAADIVIDNNGDIEALVPQVEQLAKQLRLP</sequence>
<evidence type="ECO:0000256" key="6">
    <source>
        <dbReference type="ARBA" id="ARBA00022840"/>
    </source>
</evidence>
<reference evidence="10 11" key="1">
    <citation type="submission" date="2019-08" db="EMBL/GenBank/DDBJ databases">
        <authorList>
            <person name="Lei W."/>
        </authorList>
    </citation>
    <scope>NUCLEOTIDE SEQUENCE [LARGE SCALE GENOMIC DNA]</scope>
    <source>
        <strain evidence="10 11">CCUG 58627</strain>
    </source>
</reference>
<dbReference type="Pfam" id="PF01121">
    <property type="entry name" value="CoaE"/>
    <property type="match status" value="1"/>
</dbReference>
<dbReference type="SUPFAM" id="SSF52540">
    <property type="entry name" value="P-loop containing nucleoside triphosphate hydrolases"/>
    <property type="match status" value="1"/>
</dbReference>
<dbReference type="UniPathway" id="UPA00241">
    <property type="reaction ID" value="UER00356"/>
</dbReference>
<proteinExistence type="inferred from homology"/>
<comment type="similarity">
    <text evidence="1 8">Belongs to the CoaE family.</text>
</comment>
<evidence type="ECO:0000256" key="1">
    <source>
        <dbReference type="ARBA" id="ARBA00009018"/>
    </source>
</evidence>
<comment type="function">
    <text evidence="8">Catalyzes the phosphorylation of the 3'-hydroxyl group of dephosphocoenzyme A to form coenzyme A.</text>
</comment>
<evidence type="ECO:0000256" key="3">
    <source>
        <dbReference type="ARBA" id="ARBA00022679"/>
    </source>
</evidence>
<dbReference type="NCBIfam" id="NF002879">
    <property type="entry name" value="PRK03333.1"/>
    <property type="match status" value="1"/>
</dbReference>
<dbReference type="HAMAP" id="MF_00376">
    <property type="entry name" value="Dephospho_CoA_kinase"/>
    <property type="match status" value="1"/>
</dbReference>
<dbReference type="Gene3D" id="3.40.50.300">
    <property type="entry name" value="P-loop containing nucleotide triphosphate hydrolases"/>
    <property type="match status" value="1"/>
</dbReference>
<keyword evidence="7 8" id="KW-0173">Coenzyme A biosynthesis</keyword>
<keyword evidence="4 8" id="KW-0547">Nucleotide-binding</keyword>
<comment type="pathway">
    <text evidence="8">Cofactor biosynthesis; coenzyme A biosynthesis; CoA from (R)-pantothenate: step 5/5.</text>
</comment>
<keyword evidence="11" id="KW-1185">Reference proteome</keyword>
<dbReference type="InterPro" id="IPR027417">
    <property type="entry name" value="P-loop_NTPase"/>
</dbReference>
<evidence type="ECO:0000256" key="2">
    <source>
        <dbReference type="ARBA" id="ARBA00022490"/>
    </source>
</evidence>
<dbReference type="GO" id="GO:0004140">
    <property type="term" value="F:dephospho-CoA kinase activity"/>
    <property type="evidence" value="ECO:0007669"/>
    <property type="project" value="UniProtKB-UniRule"/>
</dbReference>
<dbReference type="PANTHER" id="PTHR10695">
    <property type="entry name" value="DEPHOSPHO-COA KINASE-RELATED"/>
    <property type="match status" value="1"/>
</dbReference>
<organism evidence="10 11">
    <name type="scientific">Corynebacterium canis</name>
    <dbReference type="NCBI Taxonomy" id="679663"/>
    <lineage>
        <taxon>Bacteria</taxon>
        <taxon>Bacillati</taxon>
        <taxon>Actinomycetota</taxon>
        <taxon>Actinomycetes</taxon>
        <taxon>Mycobacteriales</taxon>
        <taxon>Corynebacteriaceae</taxon>
        <taxon>Corynebacterium</taxon>
    </lineage>
</organism>
<dbReference type="CDD" id="cd02022">
    <property type="entry name" value="DPCK"/>
    <property type="match status" value="1"/>
</dbReference>
<dbReference type="GO" id="GO:0005737">
    <property type="term" value="C:cytoplasm"/>
    <property type="evidence" value="ECO:0007669"/>
    <property type="project" value="UniProtKB-SubCell"/>
</dbReference>
<feature type="binding site" evidence="8">
    <location>
        <begin position="11"/>
        <end position="16"/>
    </location>
    <ligand>
        <name>ATP</name>
        <dbReference type="ChEBI" id="CHEBI:30616"/>
    </ligand>
</feature>
<evidence type="ECO:0000256" key="4">
    <source>
        <dbReference type="ARBA" id="ARBA00022741"/>
    </source>
</evidence>
<keyword evidence="3 8" id="KW-0808">Transferase</keyword>
<keyword evidence="2 8" id="KW-0963">Cytoplasm</keyword>
<evidence type="ECO:0000256" key="8">
    <source>
        <dbReference type="HAMAP-Rule" id="MF_00376"/>
    </source>
</evidence>
<comment type="subcellular location">
    <subcellularLocation>
        <location evidence="8">Cytoplasm</location>
    </subcellularLocation>
</comment>
<dbReference type="GO" id="GO:0005524">
    <property type="term" value="F:ATP binding"/>
    <property type="evidence" value="ECO:0007669"/>
    <property type="project" value="UniProtKB-UniRule"/>
</dbReference>
<accession>A0A5C5TZ66</accession>
<dbReference type="Proteomes" id="UP000320791">
    <property type="component" value="Unassembled WGS sequence"/>
</dbReference>
<evidence type="ECO:0000256" key="7">
    <source>
        <dbReference type="ARBA" id="ARBA00022993"/>
    </source>
</evidence>
<dbReference type="GO" id="GO:0015937">
    <property type="term" value="P:coenzyme A biosynthetic process"/>
    <property type="evidence" value="ECO:0007669"/>
    <property type="project" value="UniProtKB-UniRule"/>
</dbReference>